<reference evidence="12 13" key="1">
    <citation type="journal article" date="2020" name="Nat. Food">
        <title>A phased Vanilla planifolia genome enables genetic improvement of flavour and production.</title>
        <authorList>
            <person name="Hasing T."/>
            <person name="Tang H."/>
            <person name="Brym M."/>
            <person name="Khazi F."/>
            <person name="Huang T."/>
            <person name="Chambers A.H."/>
        </authorList>
    </citation>
    <scope>NUCLEOTIDE SEQUENCE [LARGE SCALE GENOMIC DNA]</scope>
    <source>
        <tissue evidence="12">Leaf</tissue>
    </source>
</reference>
<proteinExistence type="inferred from homology"/>
<dbReference type="EMBL" id="JADCNL010000001">
    <property type="protein sequence ID" value="KAG0499535.1"/>
    <property type="molecule type" value="Genomic_DNA"/>
</dbReference>
<gene>
    <name evidence="12" type="ORF">HPP92_004226</name>
</gene>
<feature type="region of interest" description="Disordered" evidence="10">
    <location>
        <begin position="114"/>
        <end position="148"/>
    </location>
</feature>
<evidence type="ECO:0000256" key="1">
    <source>
        <dbReference type="ARBA" id="ARBA00004123"/>
    </source>
</evidence>
<organism evidence="12 13">
    <name type="scientific">Vanilla planifolia</name>
    <name type="common">Vanilla</name>
    <dbReference type="NCBI Taxonomy" id="51239"/>
    <lineage>
        <taxon>Eukaryota</taxon>
        <taxon>Viridiplantae</taxon>
        <taxon>Streptophyta</taxon>
        <taxon>Embryophyta</taxon>
        <taxon>Tracheophyta</taxon>
        <taxon>Spermatophyta</taxon>
        <taxon>Magnoliopsida</taxon>
        <taxon>Liliopsida</taxon>
        <taxon>Asparagales</taxon>
        <taxon>Orchidaceae</taxon>
        <taxon>Vanilloideae</taxon>
        <taxon>Vanilleae</taxon>
        <taxon>Vanilla</taxon>
    </lineage>
</organism>
<dbReference type="InterPro" id="IPR036390">
    <property type="entry name" value="WH_DNA-bd_sf"/>
</dbReference>
<dbReference type="PANTHER" id="PTHR10015">
    <property type="entry name" value="HEAT SHOCK TRANSCRIPTION FACTOR"/>
    <property type="match status" value="1"/>
</dbReference>
<evidence type="ECO:0000256" key="7">
    <source>
        <dbReference type="ARBA" id="ARBA00023163"/>
    </source>
</evidence>
<comment type="subcellular location">
    <subcellularLocation>
        <location evidence="1">Nucleus</location>
    </subcellularLocation>
</comment>
<keyword evidence="8" id="KW-0539">Nucleus</keyword>
<evidence type="ECO:0000313" key="12">
    <source>
        <dbReference type="EMBL" id="KAG0499535.1"/>
    </source>
</evidence>
<dbReference type="InterPro" id="IPR000232">
    <property type="entry name" value="HSF_DNA-bd"/>
</dbReference>
<dbReference type="Proteomes" id="UP000636800">
    <property type="component" value="Chromosome 1"/>
</dbReference>
<evidence type="ECO:0000256" key="9">
    <source>
        <dbReference type="RuleBase" id="RU004020"/>
    </source>
</evidence>
<dbReference type="AlphaFoldDB" id="A0A835RVX5"/>
<comment type="similarity">
    <text evidence="9">Belongs to the HSF family.</text>
</comment>
<evidence type="ECO:0000256" key="2">
    <source>
        <dbReference type="ARBA" id="ARBA00011233"/>
    </source>
</evidence>
<feature type="compositionally biased region" description="Low complexity" evidence="10">
    <location>
        <begin position="125"/>
        <end position="144"/>
    </location>
</feature>
<keyword evidence="13" id="KW-1185">Reference proteome</keyword>
<sequence length="281" mass="30816">MAMSSSGRSQHNGGGKSIGPAPFLLKTHQMVEDGETDDVISWGEKGVSFVVWKPVEFACDLLPAHFKHNNFSSFVRQLNTYGFRKVVPDRWEFANDNFRRGDQRLLADIHRRKASPHAPPPAVHHPPSSSSQQGEAFSSSSNSSPTPKLLHDLAWENKKLRFDNRMLNAELARAKRRFEELLGFLSNNGEIGETISCLGILSQGNALQGVEEAGDVEEDEVQGEKENCMKLFGVLLKQRRGDARMVKRLRCDVGGISGAGGSWMGVSSPVGGGSKGRNSEV</sequence>
<comment type="caution">
    <text evidence="12">The sequence shown here is derived from an EMBL/GenBank/DDBJ whole genome shotgun (WGS) entry which is preliminary data.</text>
</comment>
<evidence type="ECO:0000256" key="6">
    <source>
        <dbReference type="ARBA" id="ARBA00023125"/>
    </source>
</evidence>
<keyword evidence="4" id="KW-0805">Transcription regulation</keyword>
<dbReference type="PROSITE" id="PS00434">
    <property type="entry name" value="HSF_DOMAIN"/>
    <property type="match status" value="1"/>
</dbReference>
<dbReference type="SUPFAM" id="SSF46785">
    <property type="entry name" value="Winged helix' DNA-binding domain"/>
    <property type="match status" value="1"/>
</dbReference>
<dbReference type="GO" id="GO:0006357">
    <property type="term" value="P:regulation of transcription by RNA polymerase II"/>
    <property type="evidence" value="ECO:0007669"/>
    <property type="project" value="TreeGrafter"/>
</dbReference>
<keyword evidence="3" id="KW-0597">Phosphoprotein</keyword>
<feature type="domain" description="HSF-type DNA-binding" evidence="11">
    <location>
        <begin position="62"/>
        <end position="86"/>
    </location>
</feature>
<accession>A0A835RVX5</accession>
<evidence type="ECO:0000256" key="10">
    <source>
        <dbReference type="SAM" id="MobiDB-lite"/>
    </source>
</evidence>
<evidence type="ECO:0000256" key="3">
    <source>
        <dbReference type="ARBA" id="ARBA00022553"/>
    </source>
</evidence>
<dbReference type="InterPro" id="IPR036388">
    <property type="entry name" value="WH-like_DNA-bd_sf"/>
</dbReference>
<protein>
    <recommendedName>
        <fullName evidence="11">HSF-type DNA-binding domain-containing protein</fullName>
    </recommendedName>
</protein>
<dbReference type="FunFam" id="1.10.10.10:FF:000037">
    <property type="entry name" value="Heat stress transcription factor B-4"/>
    <property type="match status" value="1"/>
</dbReference>
<evidence type="ECO:0000256" key="4">
    <source>
        <dbReference type="ARBA" id="ARBA00023015"/>
    </source>
</evidence>
<dbReference type="Gene3D" id="1.10.10.10">
    <property type="entry name" value="Winged helix-like DNA-binding domain superfamily/Winged helix DNA-binding domain"/>
    <property type="match status" value="1"/>
</dbReference>
<keyword evidence="5" id="KW-0346">Stress response</keyword>
<comment type="subunit">
    <text evidence="2">Homotrimer.</text>
</comment>
<dbReference type="PANTHER" id="PTHR10015:SF285">
    <property type="entry name" value="HEAT STRESS TRANSCRIPTION FACTOR B-3"/>
    <property type="match status" value="1"/>
</dbReference>
<dbReference type="PRINTS" id="PR00056">
    <property type="entry name" value="HSFDOMAIN"/>
</dbReference>
<dbReference type="GO" id="GO:0003700">
    <property type="term" value="F:DNA-binding transcription factor activity"/>
    <property type="evidence" value="ECO:0007669"/>
    <property type="project" value="InterPro"/>
</dbReference>
<dbReference type="SMART" id="SM00415">
    <property type="entry name" value="HSF"/>
    <property type="match status" value="1"/>
</dbReference>
<dbReference type="Pfam" id="PF00447">
    <property type="entry name" value="HSF_DNA-bind"/>
    <property type="match status" value="1"/>
</dbReference>
<evidence type="ECO:0000313" key="13">
    <source>
        <dbReference type="Proteomes" id="UP000636800"/>
    </source>
</evidence>
<evidence type="ECO:0000256" key="8">
    <source>
        <dbReference type="ARBA" id="ARBA00023242"/>
    </source>
</evidence>
<name>A0A835RVX5_VANPL</name>
<evidence type="ECO:0000259" key="11">
    <source>
        <dbReference type="PROSITE" id="PS00434"/>
    </source>
</evidence>
<keyword evidence="6" id="KW-0238">DNA-binding</keyword>
<evidence type="ECO:0000256" key="5">
    <source>
        <dbReference type="ARBA" id="ARBA00023016"/>
    </source>
</evidence>
<keyword evidence="7" id="KW-0804">Transcription</keyword>
<dbReference type="GO" id="GO:0005634">
    <property type="term" value="C:nucleus"/>
    <property type="evidence" value="ECO:0007669"/>
    <property type="project" value="UniProtKB-SubCell"/>
</dbReference>
<dbReference type="GO" id="GO:0000978">
    <property type="term" value="F:RNA polymerase II cis-regulatory region sequence-specific DNA binding"/>
    <property type="evidence" value="ECO:0007669"/>
    <property type="project" value="TreeGrafter"/>
</dbReference>